<organism evidence="3 4">
    <name type="scientific">Paraburkholderia dioscoreae</name>
    <dbReference type="NCBI Taxonomy" id="2604047"/>
    <lineage>
        <taxon>Bacteria</taxon>
        <taxon>Pseudomonadati</taxon>
        <taxon>Pseudomonadota</taxon>
        <taxon>Betaproteobacteria</taxon>
        <taxon>Burkholderiales</taxon>
        <taxon>Burkholderiaceae</taxon>
        <taxon>Paraburkholderia</taxon>
    </lineage>
</organism>
<name>A0A5Q4YSL3_9BURK</name>
<evidence type="ECO:0000256" key="1">
    <source>
        <dbReference type="SAM" id="MobiDB-lite"/>
    </source>
</evidence>
<dbReference type="InterPro" id="IPR046696">
    <property type="entry name" value="DUF6566"/>
</dbReference>
<feature type="domain" description="DUF6566" evidence="2">
    <location>
        <begin position="1"/>
        <end position="77"/>
    </location>
</feature>
<gene>
    <name evidence="3" type="ORF">PDMSB3_0711</name>
</gene>
<dbReference type="Proteomes" id="UP000325811">
    <property type="component" value="Chromosome I"/>
</dbReference>
<feature type="region of interest" description="Disordered" evidence="1">
    <location>
        <begin position="78"/>
        <end position="104"/>
    </location>
</feature>
<protein>
    <recommendedName>
        <fullName evidence="2">DUF6566 domain-containing protein</fullName>
    </recommendedName>
</protein>
<evidence type="ECO:0000313" key="4">
    <source>
        <dbReference type="Proteomes" id="UP000325811"/>
    </source>
</evidence>
<dbReference type="EMBL" id="LR699553">
    <property type="protein sequence ID" value="VVD27173.1"/>
    <property type="molecule type" value="Genomic_DNA"/>
</dbReference>
<reference evidence="3 4" key="1">
    <citation type="submission" date="2019-08" db="EMBL/GenBank/DDBJ databases">
        <authorList>
            <person name="Herpell B J."/>
        </authorList>
    </citation>
    <scope>NUCLEOTIDE SEQUENCE [LARGE SCALE GENOMIC DNA]</scope>
    <source>
        <strain evidence="4">Msb3</strain>
    </source>
</reference>
<proteinExistence type="predicted"/>
<sequence length="104" mass="11894">MPTCTVSYGEFEIVVRPEPNERGAWVASVSISRGAGTPVYDRPMTTQPEWLTEEEAVRDGVEWGYQFIDRELIARRPQSSVAERSRAEHWFRDVEQSGRAKPNP</sequence>
<feature type="compositionally biased region" description="Basic and acidic residues" evidence="1">
    <location>
        <begin position="83"/>
        <end position="98"/>
    </location>
</feature>
<dbReference type="Pfam" id="PF20204">
    <property type="entry name" value="DUF6566"/>
    <property type="match status" value="1"/>
</dbReference>
<dbReference type="AlphaFoldDB" id="A0A5Q4YSL3"/>
<dbReference type="KEGG" id="pdio:PDMSB3_0711"/>
<evidence type="ECO:0000313" key="3">
    <source>
        <dbReference type="EMBL" id="VVD27173.1"/>
    </source>
</evidence>
<evidence type="ECO:0000259" key="2">
    <source>
        <dbReference type="Pfam" id="PF20204"/>
    </source>
</evidence>
<accession>A0A5Q4YSL3</accession>
<keyword evidence="4" id="KW-1185">Reference proteome</keyword>